<dbReference type="EMBL" id="CP024621">
    <property type="protein sequence ID" value="QHD50033.1"/>
    <property type="molecule type" value="Genomic_DNA"/>
</dbReference>
<name>A0A857GL79_9GAMM</name>
<dbReference type="AlphaFoldDB" id="A0A857GL79"/>
<gene>
    <name evidence="1" type="ORF">CTT34_10195</name>
</gene>
<evidence type="ECO:0000313" key="2">
    <source>
        <dbReference type="Proteomes" id="UP000463949"/>
    </source>
</evidence>
<dbReference type="OrthoDB" id="8685801at2"/>
<evidence type="ECO:0000313" key="1">
    <source>
        <dbReference type="EMBL" id="QHD50033.1"/>
    </source>
</evidence>
<sequence length="169" mass="19696">MSKPANKPFVSRAATLQEAMAAISKLPRVLTDAIQLWGDVEIIVQKRQVKRSVDQNKLQRKWLLEAEAQGDHTAEEYRGFCKLHFAVPILRWELPEFKEKYDRIVKPLPYEAKLELMQEPLDFPCTRLMTKEQKSRYLDAIYQHFTAQGMRLTDPGLKGINPHDYREVA</sequence>
<dbReference type="Gene3D" id="1.10.3790.10">
    <property type="entry name" value="NinB"/>
    <property type="match status" value="1"/>
</dbReference>
<dbReference type="InterPro" id="IPR036619">
    <property type="entry name" value="NinB_sf"/>
</dbReference>
<reference evidence="1 2" key="1">
    <citation type="submission" date="2017-10" db="EMBL/GenBank/DDBJ databases">
        <title>Coral associated bacteria.</title>
        <authorList>
            <person name="Wang X."/>
        </authorList>
    </citation>
    <scope>NUCLEOTIDE SEQUENCE [LARGE SCALE GENOMIC DNA]</scope>
    <source>
        <strain evidence="1 2">SCSIO 43005</strain>
    </source>
</reference>
<proteinExistence type="predicted"/>
<dbReference type="KEGG" id="hmd:CTT34_10195"/>
<organism evidence="1 2">
    <name type="scientific">Vreelandella aquamarina</name>
    <dbReference type="NCBI Taxonomy" id="77097"/>
    <lineage>
        <taxon>Bacteria</taxon>
        <taxon>Pseudomonadati</taxon>
        <taxon>Pseudomonadota</taxon>
        <taxon>Gammaproteobacteria</taxon>
        <taxon>Oceanospirillales</taxon>
        <taxon>Halomonadaceae</taxon>
        <taxon>Vreelandella</taxon>
    </lineage>
</organism>
<protein>
    <submittedName>
        <fullName evidence="1">Uncharacterized protein</fullName>
    </submittedName>
</protein>
<accession>A0A857GL79</accession>
<dbReference type="Proteomes" id="UP000463949">
    <property type="component" value="Chromosome"/>
</dbReference>
<dbReference type="RefSeq" id="WP_159342346.1">
    <property type="nucleotide sequence ID" value="NZ_CP024621.1"/>
</dbReference>